<proteinExistence type="predicted"/>
<keyword evidence="3" id="KW-1185">Reference proteome</keyword>
<evidence type="ECO:0000256" key="1">
    <source>
        <dbReference type="SAM" id="MobiDB-lite"/>
    </source>
</evidence>
<organism evidence="2 3">
    <name type="scientific">Rhamnella rubrinervis</name>
    <dbReference type="NCBI Taxonomy" id="2594499"/>
    <lineage>
        <taxon>Eukaryota</taxon>
        <taxon>Viridiplantae</taxon>
        <taxon>Streptophyta</taxon>
        <taxon>Embryophyta</taxon>
        <taxon>Tracheophyta</taxon>
        <taxon>Spermatophyta</taxon>
        <taxon>Magnoliopsida</taxon>
        <taxon>eudicotyledons</taxon>
        <taxon>Gunneridae</taxon>
        <taxon>Pentapetalae</taxon>
        <taxon>rosids</taxon>
        <taxon>fabids</taxon>
        <taxon>Rosales</taxon>
        <taxon>Rhamnaceae</taxon>
        <taxon>rhamnoid group</taxon>
        <taxon>Rhamneae</taxon>
        <taxon>Rhamnella</taxon>
    </lineage>
</organism>
<feature type="compositionally biased region" description="Basic and acidic residues" evidence="1">
    <location>
        <begin position="8"/>
        <end position="17"/>
    </location>
</feature>
<reference evidence="2" key="1">
    <citation type="submission" date="2020-03" db="EMBL/GenBank/DDBJ databases">
        <title>A high-quality chromosome-level genome assembly of a woody plant with both climbing and erect habits, Rhamnella rubrinervis.</title>
        <authorList>
            <person name="Lu Z."/>
            <person name="Yang Y."/>
            <person name="Zhu X."/>
            <person name="Sun Y."/>
        </authorList>
    </citation>
    <scope>NUCLEOTIDE SEQUENCE</scope>
    <source>
        <strain evidence="2">BYM</strain>
        <tissue evidence="2">Leaf</tissue>
    </source>
</reference>
<name>A0A8K0DRM2_9ROSA</name>
<gene>
    <name evidence="2" type="ORF">FNV43_RR24663</name>
</gene>
<sequence>MKVLDQLATEKVKKDYQPPEPQVASSGQVEASLRGFHRCKLSMDLDTPLLESLSVSAFKDDLPGEDRNTSFIGNPQPIVTIDNAYLGPR</sequence>
<dbReference type="EMBL" id="VOIH02000011">
    <property type="protein sequence ID" value="KAF3433561.1"/>
    <property type="molecule type" value="Genomic_DNA"/>
</dbReference>
<dbReference type="AlphaFoldDB" id="A0A8K0DRM2"/>
<feature type="region of interest" description="Disordered" evidence="1">
    <location>
        <begin position="1"/>
        <end position="29"/>
    </location>
</feature>
<evidence type="ECO:0000313" key="3">
    <source>
        <dbReference type="Proteomes" id="UP000796880"/>
    </source>
</evidence>
<protein>
    <submittedName>
        <fullName evidence="2">Uncharacterized protein</fullName>
    </submittedName>
</protein>
<accession>A0A8K0DRM2</accession>
<evidence type="ECO:0000313" key="2">
    <source>
        <dbReference type="EMBL" id="KAF3433561.1"/>
    </source>
</evidence>
<dbReference type="Proteomes" id="UP000796880">
    <property type="component" value="Unassembled WGS sequence"/>
</dbReference>
<comment type="caution">
    <text evidence="2">The sequence shown here is derived from an EMBL/GenBank/DDBJ whole genome shotgun (WGS) entry which is preliminary data.</text>
</comment>